<evidence type="ECO:0000256" key="4">
    <source>
        <dbReference type="ARBA" id="ARBA00022605"/>
    </source>
</evidence>
<dbReference type="PIRSF" id="PIRSF001456">
    <property type="entry name" value="Chorismate_synth"/>
    <property type="match status" value="1"/>
</dbReference>
<comment type="function">
    <text evidence="7">Catalyzes the anti-1,4-elimination of the C-3 phosphate and the C-6 proR hydrogen from 5-enolpyruvylshikimate-3-phosphate (EPSP) to yield chorismate, which is the branch point compound that serves as the starting substrate for the three terminal pathways of aromatic amino acid biosynthesis. This reaction introduces a second double bond into the aromatic ring system.</text>
</comment>
<dbReference type="GO" id="GO:0008652">
    <property type="term" value="P:amino acid biosynthetic process"/>
    <property type="evidence" value="ECO:0007669"/>
    <property type="project" value="UniProtKB-KW"/>
</dbReference>
<dbReference type="Gene3D" id="3.60.150.10">
    <property type="entry name" value="Chorismate synthase AroC"/>
    <property type="match status" value="1"/>
</dbReference>
<dbReference type="InterPro" id="IPR020541">
    <property type="entry name" value="Chorismate_synthase_CS"/>
</dbReference>
<evidence type="ECO:0000256" key="5">
    <source>
        <dbReference type="ARBA" id="ARBA00023141"/>
    </source>
</evidence>
<evidence type="ECO:0000256" key="2">
    <source>
        <dbReference type="ARBA" id="ARBA00008014"/>
    </source>
</evidence>
<dbReference type="RefSeq" id="WP_139011248.1">
    <property type="nucleotide sequence ID" value="NZ_VBSN01000027.1"/>
</dbReference>
<name>A0A5M8QYU9_9BACT</name>
<dbReference type="Pfam" id="PF01264">
    <property type="entry name" value="Chorismate_synt"/>
    <property type="match status" value="1"/>
</dbReference>
<dbReference type="GO" id="GO:0004107">
    <property type="term" value="F:chorismate synthase activity"/>
    <property type="evidence" value="ECO:0007669"/>
    <property type="project" value="UniProtKB-UniRule"/>
</dbReference>
<dbReference type="GO" id="GO:0005829">
    <property type="term" value="C:cytosol"/>
    <property type="evidence" value="ECO:0007669"/>
    <property type="project" value="TreeGrafter"/>
</dbReference>
<evidence type="ECO:0000313" key="9">
    <source>
        <dbReference type="EMBL" id="KAA6440230.1"/>
    </source>
</evidence>
<proteinExistence type="inferred from homology"/>
<keyword evidence="6 7" id="KW-0456">Lyase</keyword>
<comment type="caution">
    <text evidence="9">The sequence shown here is derived from an EMBL/GenBank/DDBJ whole genome shotgun (WGS) entry which is preliminary data.</text>
</comment>
<dbReference type="GO" id="GO:0009423">
    <property type="term" value="P:chorismate biosynthetic process"/>
    <property type="evidence" value="ECO:0007669"/>
    <property type="project" value="UniProtKB-UniRule"/>
</dbReference>
<dbReference type="EMBL" id="VBSN01000027">
    <property type="protein sequence ID" value="KAA6440230.1"/>
    <property type="molecule type" value="Genomic_DNA"/>
</dbReference>
<feature type="binding site" evidence="7">
    <location>
        <position position="285"/>
    </location>
    <ligand>
        <name>FMN</name>
        <dbReference type="ChEBI" id="CHEBI:58210"/>
    </ligand>
</feature>
<dbReference type="HAMAP" id="MF_00300">
    <property type="entry name" value="Chorismate_synth"/>
    <property type="match status" value="1"/>
</dbReference>
<keyword evidence="4 7" id="KW-0028">Amino-acid biosynthesis</keyword>
<dbReference type="InterPro" id="IPR035904">
    <property type="entry name" value="Chorismate_synth_AroC_sf"/>
</dbReference>
<comment type="pathway">
    <text evidence="1 7 8">Metabolic intermediate biosynthesis; chorismate biosynthesis; chorismate from D-erythrose 4-phosphate and phosphoenolpyruvate: step 7/7.</text>
</comment>
<keyword evidence="7" id="KW-0285">Flavoprotein</keyword>
<evidence type="ECO:0000256" key="3">
    <source>
        <dbReference type="ARBA" id="ARBA00013036"/>
    </source>
</evidence>
<feature type="binding site" evidence="7">
    <location>
        <begin position="300"/>
        <end position="304"/>
    </location>
    <ligand>
        <name>FMN</name>
        <dbReference type="ChEBI" id="CHEBI:58210"/>
    </ligand>
</feature>
<comment type="catalytic activity">
    <reaction evidence="7 8">
        <text>5-O-(1-carboxyvinyl)-3-phosphoshikimate = chorismate + phosphate</text>
        <dbReference type="Rhea" id="RHEA:21020"/>
        <dbReference type="ChEBI" id="CHEBI:29748"/>
        <dbReference type="ChEBI" id="CHEBI:43474"/>
        <dbReference type="ChEBI" id="CHEBI:57701"/>
        <dbReference type="EC" id="4.2.3.5"/>
    </reaction>
</comment>
<feature type="binding site" evidence="7">
    <location>
        <position position="53"/>
    </location>
    <ligand>
        <name>NADP(+)</name>
        <dbReference type="ChEBI" id="CHEBI:58349"/>
    </ligand>
</feature>
<dbReference type="GO" id="GO:0010181">
    <property type="term" value="F:FMN binding"/>
    <property type="evidence" value="ECO:0007669"/>
    <property type="project" value="TreeGrafter"/>
</dbReference>
<evidence type="ECO:0000313" key="10">
    <source>
        <dbReference type="Proteomes" id="UP000323994"/>
    </source>
</evidence>
<protein>
    <recommendedName>
        <fullName evidence="3 7">Chorismate synthase</fullName>
        <shortName evidence="7">CS</shortName>
        <ecNumber evidence="3 7">4.2.3.5</ecNumber>
    </recommendedName>
    <alternativeName>
        <fullName evidence="7">5-enolpyruvylshikimate-3-phosphate phospholyase</fullName>
    </alternativeName>
</protein>
<keyword evidence="7" id="KW-0521">NADP</keyword>
<feature type="binding site" evidence="7">
    <location>
        <position position="47"/>
    </location>
    <ligand>
        <name>NADP(+)</name>
        <dbReference type="ChEBI" id="CHEBI:58349"/>
    </ligand>
</feature>
<accession>A0A5M8QYU9</accession>
<reference evidence="9 10" key="1">
    <citation type="submission" date="2019-05" db="EMBL/GenBank/DDBJ databases">
        <authorList>
            <person name="Qu J.-H."/>
        </authorList>
    </citation>
    <scope>NUCLEOTIDE SEQUENCE [LARGE SCALE GENOMIC DNA]</scope>
    <source>
        <strain evidence="9 10">NS28</strain>
    </source>
</reference>
<dbReference type="InterPro" id="IPR000453">
    <property type="entry name" value="Chorismate_synth"/>
</dbReference>
<dbReference type="SUPFAM" id="SSF103263">
    <property type="entry name" value="Chorismate synthase, AroC"/>
    <property type="match status" value="1"/>
</dbReference>
<dbReference type="FunFam" id="3.60.150.10:FF:000003">
    <property type="entry name" value="Chorismate synthase"/>
    <property type="match status" value="1"/>
</dbReference>
<gene>
    <name evidence="7 9" type="primary">aroC</name>
    <name evidence="9" type="ORF">FEM33_06395</name>
</gene>
<feature type="binding site" evidence="7">
    <location>
        <begin position="124"/>
        <end position="126"/>
    </location>
    <ligand>
        <name>FMN</name>
        <dbReference type="ChEBI" id="CHEBI:58210"/>
    </ligand>
</feature>
<dbReference type="PANTHER" id="PTHR21085">
    <property type="entry name" value="CHORISMATE SYNTHASE"/>
    <property type="match status" value="1"/>
</dbReference>
<dbReference type="NCBIfam" id="TIGR00033">
    <property type="entry name" value="aroC"/>
    <property type="match status" value="1"/>
</dbReference>
<dbReference type="CDD" id="cd07304">
    <property type="entry name" value="Chorismate_synthase"/>
    <property type="match status" value="1"/>
</dbReference>
<organism evidence="9 10">
    <name type="scientific">Dyadobacter flavalbus</name>
    <dbReference type="NCBI Taxonomy" id="2579942"/>
    <lineage>
        <taxon>Bacteria</taxon>
        <taxon>Pseudomonadati</taxon>
        <taxon>Bacteroidota</taxon>
        <taxon>Cytophagia</taxon>
        <taxon>Cytophagales</taxon>
        <taxon>Spirosomataceae</taxon>
        <taxon>Dyadobacter</taxon>
    </lineage>
</organism>
<dbReference type="PROSITE" id="PS00789">
    <property type="entry name" value="CHORISMATE_SYNTHASE_3"/>
    <property type="match status" value="1"/>
</dbReference>
<comment type="similarity">
    <text evidence="2 7 8">Belongs to the chorismate synthase family.</text>
</comment>
<evidence type="ECO:0000256" key="7">
    <source>
        <dbReference type="HAMAP-Rule" id="MF_00300"/>
    </source>
</evidence>
<keyword evidence="10" id="KW-1185">Reference proteome</keyword>
<sequence>MGSTYGKIFKIATFGESHGAGIGVIIEGCPAGITFDSDFIQSELTRRKPGQSRITTQRKEADEFEMLSGVFEGKTTGTPIALIIRNEDQRSKDYSHIAAQYRPSHADYTYQVKYGIRDYRGGGRSSARETAARVAAGALAKLLLMETGVSIQAYVSQVGKLKLAKTYAELDLTETENNAVRCPDPVMAEQMFEYIDQVRKQGDSVGGVVSCVIKGAPAGWGEPVFDKLHAELGKAMLSINAVKGFEYGSGFEGVSLLGSQHNDAFYIDEDQKIHTRTNNSGGIQGGISNGEDIYFNVAFKPVATIMQDQESIDQHGDIAVVQGKGRHDPCVVPRAVPIVEAMAALVLADFYLRNKSSRI</sequence>
<dbReference type="NCBIfam" id="NF003793">
    <property type="entry name" value="PRK05382.1"/>
    <property type="match status" value="1"/>
</dbReference>
<feature type="binding site" evidence="7">
    <location>
        <position position="326"/>
    </location>
    <ligand>
        <name>FMN</name>
        <dbReference type="ChEBI" id="CHEBI:58210"/>
    </ligand>
</feature>
<dbReference type="AlphaFoldDB" id="A0A5M8QYU9"/>
<dbReference type="PROSITE" id="PS00787">
    <property type="entry name" value="CHORISMATE_SYNTHASE_1"/>
    <property type="match status" value="1"/>
</dbReference>
<dbReference type="UniPathway" id="UPA00053">
    <property type="reaction ID" value="UER00090"/>
</dbReference>
<keyword evidence="7" id="KW-0274">FAD</keyword>
<feature type="binding site" evidence="7">
    <location>
        <begin position="240"/>
        <end position="241"/>
    </location>
    <ligand>
        <name>FMN</name>
        <dbReference type="ChEBI" id="CHEBI:58210"/>
    </ligand>
</feature>
<keyword evidence="5 7" id="KW-0057">Aromatic amino acid biosynthesis</keyword>
<comment type="subunit">
    <text evidence="7">Homotetramer.</text>
</comment>
<evidence type="ECO:0000256" key="8">
    <source>
        <dbReference type="RuleBase" id="RU000605"/>
    </source>
</evidence>
<dbReference type="PROSITE" id="PS00788">
    <property type="entry name" value="CHORISMATE_SYNTHASE_2"/>
    <property type="match status" value="1"/>
</dbReference>
<dbReference type="GO" id="GO:0009073">
    <property type="term" value="P:aromatic amino acid family biosynthetic process"/>
    <property type="evidence" value="ECO:0007669"/>
    <property type="project" value="UniProtKB-KW"/>
</dbReference>
<keyword evidence="7" id="KW-0288">FMN</keyword>
<dbReference type="OrthoDB" id="9771806at2"/>
<dbReference type="Proteomes" id="UP000323994">
    <property type="component" value="Unassembled WGS sequence"/>
</dbReference>
<evidence type="ECO:0000256" key="1">
    <source>
        <dbReference type="ARBA" id="ARBA00005044"/>
    </source>
</evidence>
<dbReference type="EC" id="4.2.3.5" evidence="3 7"/>
<comment type="cofactor">
    <cofactor evidence="7 8">
        <name>FMNH2</name>
        <dbReference type="ChEBI" id="CHEBI:57618"/>
    </cofactor>
    <text evidence="7 8">Reduced FMN (FMNH(2)).</text>
</comment>
<evidence type="ECO:0000256" key="6">
    <source>
        <dbReference type="ARBA" id="ARBA00023239"/>
    </source>
</evidence>
<dbReference type="PANTHER" id="PTHR21085:SF0">
    <property type="entry name" value="CHORISMATE SYNTHASE"/>
    <property type="match status" value="1"/>
</dbReference>